<dbReference type="RefSeq" id="WP_238277564.1">
    <property type="nucleotide sequence ID" value="NZ_BPQR01000061.1"/>
</dbReference>
<feature type="signal peptide" evidence="1">
    <location>
        <begin position="1"/>
        <end position="22"/>
    </location>
</feature>
<reference evidence="2" key="2">
    <citation type="submission" date="2021-08" db="EMBL/GenBank/DDBJ databases">
        <authorList>
            <person name="Tani A."/>
            <person name="Ola A."/>
            <person name="Ogura Y."/>
            <person name="Katsura K."/>
            <person name="Hayashi T."/>
        </authorList>
    </citation>
    <scope>NUCLEOTIDE SEQUENCE</scope>
    <source>
        <strain evidence="2">LMG 23639</strain>
    </source>
</reference>
<keyword evidence="1" id="KW-0732">Signal</keyword>
<keyword evidence="3" id="KW-1185">Reference proteome</keyword>
<gene>
    <name evidence="2" type="ORF">AOPFMNJM_3435</name>
</gene>
<evidence type="ECO:0000313" key="2">
    <source>
        <dbReference type="EMBL" id="GJE08101.1"/>
    </source>
</evidence>
<feature type="chain" id="PRO_5045591397" evidence="1">
    <location>
        <begin position="23"/>
        <end position="76"/>
    </location>
</feature>
<dbReference type="Proteomes" id="UP001055102">
    <property type="component" value="Unassembled WGS sequence"/>
</dbReference>
<sequence>MRPSLALLGALALAAVSGQALAAERANDRTTGETDAVAATKVAVAETGEDQLCNRNRRRLFVEGEGWIVRRVTTCR</sequence>
<reference evidence="2" key="1">
    <citation type="journal article" date="2021" name="Front. Microbiol.">
        <title>Comprehensive Comparative Genomics and Phenotyping of Methylobacterium Species.</title>
        <authorList>
            <person name="Alessa O."/>
            <person name="Ogura Y."/>
            <person name="Fujitani Y."/>
            <person name="Takami H."/>
            <person name="Hayashi T."/>
            <person name="Sahin N."/>
            <person name="Tani A."/>
        </authorList>
    </citation>
    <scope>NUCLEOTIDE SEQUENCE</scope>
    <source>
        <strain evidence="2">LMG 23639</strain>
    </source>
</reference>
<organism evidence="2 3">
    <name type="scientific">Methylobacterium jeotgali</name>
    <dbReference type="NCBI Taxonomy" id="381630"/>
    <lineage>
        <taxon>Bacteria</taxon>
        <taxon>Pseudomonadati</taxon>
        <taxon>Pseudomonadota</taxon>
        <taxon>Alphaproteobacteria</taxon>
        <taxon>Hyphomicrobiales</taxon>
        <taxon>Methylobacteriaceae</taxon>
        <taxon>Methylobacterium</taxon>
    </lineage>
</organism>
<evidence type="ECO:0000256" key="1">
    <source>
        <dbReference type="SAM" id="SignalP"/>
    </source>
</evidence>
<accession>A0ABQ4T0U7</accession>
<evidence type="ECO:0000313" key="3">
    <source>
        <dbReference type="Proteomes" id="UP001055102"/>
    </source>
</evidence>
<protein>
    <submittedName>
        <fullName evidence="2">Uncharacterized protein</fullName>
    </submittedName>
</protein>
<comment type="caution">
    <text evidence="2">The sequence shown here is derived from an EMBL/GenBank/DDBJ whole genome shotgun (WGS) entry which is preliminary data.</text>
</comment>
<name>A0ABQ4T0U7_9HYPH</name>
<dbReference type="EMBL" id="BPQR01000061">
    <property type="protein sequence ID" value="GJE08101.1"/>
    <property type="molecule type" value="Genomic_DNA"/>
</dbReference>
<proteinExistence type="predicted"/>